<feature type="compositionally biased region" description="Basic residues" evidence="1">
    <location>
        <begin position="1"/>
        <end position="10"/>
    </location>
</feature>
<feature type="region of interest" description="Disordered" evidence="1">
    <location>
        <begin position="1"/>
        <end position="22"/>
    </location>
</feature>
<reference evidence="2" key="1">
    <citation type="submission" date="2014-09" db="EMBL/GenBank/DDBJ databases">
        <authorList>
            <person name="Magalhaes I.L.F."/>
            <person name="Oliveira U."/>
            <person name="Santos F.R."/>
            <person name="Vidigal T.H.D.A."/>
            <person name="Brescovit A.D."/>
            <person name="Santos A.J."/>
        </authorList>
    </citation>
    <scope>NUCLEOTIDE SEQUENCE</scope>
    <source>
        <tissue evidence="2">Shoot tissue taken approximately 20 cm above the soil surface</tissue>
    </source>
</reference>
<sequence length="138" mass="13602">MMLSTRRNRRGASSSWSASSSSLALVPGGDANSMFWCGAELDVADAGSLAVGVAAGVSTASGGDDADGGGVAEPDVEASAGAHVVNVLVVVLTAGSRGSDSSMTKPPGSTSCSLDHAHCAASSKITSRLMWTCRVVGS</sequence>
<dbReference type="AlphaFoldDB" id="A0A0A8Z8L6"/>
<reference evidence="2" key="2">
    <citation type="journal article" date="2015" name="Data Brief">
        <title>Shoot transcriptome of the giant reed, Arundo donax.</title>
        <authorList>
            <person name="Barrero R.A."/>
            <person name="Guerrero F.D."/>
            <person name="Moolhuijzen P."/>
            <person name="Goolsby J.A."/>
            <person name="Tidwell J."/>
            <person name="Bellgard S.E."/>
            <person name="Bellgard M.I."/>
        </authorList>
    </citation>
    <scope>NUCLEOTIDE SEQUENCE</scope>
    <source>
        <tissue evidence="2">Shoot tissue taken approximately 20 cm above the soil surface</tissue>
    </source>
</reference>
<accession>A0A0A8Z8L6</accession>
<feature type="compositionally biased region" description="Low complexity" evidence="1">
    <location>
        <begin position="12"/>
        <end position="22"/>
    </location>
</feature>
<organism evidence="2">
    <name type="scientific">Arundo donax</name>
    <name type="common">Giant reed</name>
    <name type="synonym">Donax arundinaceus</name>
    <dbReference type="NCBI Taxonomy" id="35708"/>
    <lineage>
        <taxon>Eukaryota</taxon>
        <taxon>Viridiplantae</taxon>
        <taxon>Streptophyta</taxon>
        <taxon>Embryophyta</taxon>
        <taxon>Tracheophyta</taxon>
        <taxon>Spermatophyta</taxon>
        <taxon>Magnoliopsida</taxon>
        <taxon>Liliopsida</taxon>
        <taxon>Poales</taxon>
        <taxon>Poaceae</taxon>
        <taxon>PACMAD clade</taxon>
        <taxon>Arundinoideae</taxon>
        <taxon>Arundineae</taxon>
        <taxon>Arundo</taxon>
    </lineage>
</organism>
<proteinExistence type="predicted"/>
<name>A0A0A8Z8L6_ARUDO</name>
<protein>
    <submittedName>
        <fullName evidence="2">Uncharacterized protein</fullName>
    </submittedName>
</protein>
<dbReference type="EMBL" id="GBRH01264820">
    <property type="protein sequence ID" value="JAD33075.1"/>
    <property type="molecule type" value="Transcribed_RNA"/>
</dbReference>
<evidence type="ECO:0000256" key="1">
    <source>
        <dbReference type="SAM" id="MobiDB-lite"/>
    </source>
</evidence>
<evidence type="ECO:0000313" key="2">
    <source>
        <dbReference type="EMBL" id="JAD33075.1"/>
    </source>
</evidence>